<dbReference type="GO" id="GO:0004519">
    <property type="term" value="F:endonuclease activity"/>
    <property type="evidence" value="ECO:0007669"/>
    <property type="project" value="UniProtKB-KW"/>
</dbReference>
<name>A0A1G2TW39_9BACT</name>
<evidence type="ECO:0000313" key="2">
    <source>
        <dbReference type="EMBL" id="OHB01516.1"/>
    </source>
</evidence>
<dbReference type="GO" id="GO:0008270">
    <property type="term" value="F:zinc ion binding"/>
    <property type="evidence" value="ECO:0007669"/>
    <property type="project" value="InterPro"/>
</dbReference>
<protein>
    <submittedName>
        <fullName evidence="2">HNH endonuclease</fullName>
    </submittedName>
</protein>
<dbReference type="CDD" id="cd00085">
    <property type="entry name" value="HNHc"/>
    <property type="match status" value="1"/>
</dbReference>
<dbReference type="InterPro" id="IPR002711">
    <property type="entry name" value="HNH"/>
</dbReference>
<keyword evidence="2" id="KW-0255">Endonuclease</keyword>
<dbReference type="EMBL" id="MHWB01000012">
    <property type="protein sequence ID" value="OHB01516.1"/>
    <property type="molecule type" value="Genomic_DNA"/>
</dbReference>
<sequence length="196" mass="22954">MSKDKKREESQMEFLMEFYKEHPDMDISHPTIVDWVTKEYTKRTGKVYRDPDRGIRKLYQDGFLVKVGKGIYKYAPDFIKKRILEDFDTKTREEVFKRDNYKCVICGRGVAEGMDIHADHVKPKDRGGKATVENGQTLCSQHNFLKKNLGQTTLGKRYFIRLHKASIKAQDQNLIDFCKEVLDLFDKYGIDTQVTD</sequence>
<gene>
    <name evidence="2" type="ORF">A3A96_02100</name>
</gene>
<dbReference type="Pfam" id="PF01844">
    <property type="entry name" value="HNH"/>
    <property type="match status" value="1"/>
</dbReference>
<proteinExistence type="predicted"/>
<evidence type="ECO:0000259" key="1">
    <source>
        <dbReference type="SMART" id="SM00507"/>
    </source>
</evidence>
<dbReference type="Gene3D" id="1.10.30.50">
    <property type="match status" value="1"/>
</dbReference>
<dbReference type="Proteomes" id="UP000177707">
    <property type="component" value="Unassembled WGS sequence"/>
</dbReference>
<comment type="caution">
    <text evidence="2">The sequence shown here is derived from an EMBL/GenBank/DDBJ whole genome shotgun (WGS) entry which is preliminary data.</text>
</comment>
<dbReference type="AlphaFoldDB" id="A0A1G2TW39"/>
<dbReference type="STRING" id="1802758.A3A96_02100"/>
<keyword evidence="2" id="KW-0378">Hydrolase</keyword>
<dbReference type="GO" id="GO:0003676">
    <property type="term" value="F:nucleic acid binding"/>
    <property type="evidence" value="ECO:0007669"/>
    <property type="project" value="InterPro"/>
</dbReference>
<evidence type="ECO:0000313" key="3">
    <source>
        <dbReference type="Proteomes" id="UP000177707"/>
    </source>
</evidence>
<keyword evidence="2" id="KW-0540">Nuclease</keyword>
<dbReference type="SMART" id="SM00507">
    <property type="entry name" value="HNHc"/>
    <property type="match status" value="1"/>
</dbReference>
<feature type="domain" description="HNH nuclease" evidence="1">
    <location>
        <begin position="90"/>
        <end position="144"/>
    </location>
</feature>
<accession>A0A1G2TW39</accession>
<reference evidence="2 3" key="1">
    <citation type="journal article" date="2016" name="Nat. Commun.">
        <title>Thousands of microbial genomes shed light on interconnected biogeochemical processes in an aquifer system.</title>
        <authorList>
            <person name="Anantharaman K."/>
            <person name="Brown C.T."/>
            <person name="Hug L.A."/>
            <person name="Sharon I."/>
            <person name="Castelle C.J."/>
            <person name="Probst A.J."/>
            <person name="Thomas B.C."/>
            <person name="Singh A."/>
            <person name="Wilkins M.J."/>
            <person name="Karaoz U."/>
            <person name="Brodie E.L."/>
            <person name="Williams K.H."/>
            <person name="Hubbard S.S."/>
            <person name="Banfield J.F."/>
        </authorList>
    </citation>
    <scope>NUCLEOTIDE SEQUENCE [LARGE SCALE GENOMIC DNA]</scope>
</reference>
<dbReference type="InterPro" id="IPR003615">
    <property type="entry name" value="HNH_nuc"/>
</dbReference>
<organism evidence="2 3">
    <name type="scientific">Candidatus Zambryskibacteria bacterium RIFCSPLOWO2_01_FULL_39_39</name>
    <dbReference type="NCBI Taxonomy" id="1802758"/>
    <lineage>
        <taxon>Bacteria</taxon>
        <taxon>Candidatus Zambryskiibacteriota</taxon>
    </lineage>
</organism>